<comment type="caution">
    <text evidence="11">The sequence shown here is derived from an EMBL/GenBank/DDBJ whole genome shotgun (WGS) entry which is preliminary data.</text>
</comment>
<evidence type="ECO:0000256" key="9">
    <source>
        <dbReference type="SAM" id="MobiDB-lite"/>
    </source>
</evidence>
<keyword evidence="12" id="KW-1185">Reference proteome</keyword>
<proteinExistence type="inferred from homology"/>
<name>A0A4Z1E5U5_9MICO</name>
<dbReference type="Gene3D" id="1.20.1080.10">
    <property type="entry name" value="Glycerol uptake facilitator protein"/>
    <property type="match status" value="1"/>
</dbReference>
<evidence type="ECO:0000256" key="7">
    <source>
        <dbReference type="ARBA" id="ARBA00023136"/>
    </source>
</evidence>
<keyword evidence="3 8" id="KW-0813">Transport</keyword>
<dbReference type="InterPro" id="IPR023271">
    <property type="entry name" value="Aquaporin-like"/>
</dbReference>
<feature type="region of interest" description="Disordered" evidence="9">
    <location>
        <begin position="1"/>
        <end position="30"/>
    </location>
</feature>
<organism evidence="11 12">
    <name type="scientific">Serinibacter arcticus</name>
    <dbReference type="NCBI Taxonomy" id="1655435"/>
    <lineage>
        <taxon>Bacteria</taxon>
        <taxon>Bacillati</taxon>
        <taxon>Actinomycetota</taxon>
        <taxon>Actinomycetes</taxon>
        <taxon>Micrococcales</taxon>
        <taxon>Beutenbergiaceae</taxon>
        <taxon>Serinibacter</taxon>
    </lineage>
</organism>
<evidence type="ECO:0000256" key="4">
    <source>
        <dbReference type="ARBA" id="ARBA00022475"/>
    </source>
</evidence>
<feature type="transmembrane region" description="Helical" evidence="10">
    <location>
        <begin position="131"/>
        <end position="153"/>
    </location>
</feature>
<sequence>MLGGVDATPPDRTMSPREGAAMSAVSSAPAENLDPVEVEIREETDVAPEYSLVARLGAEVFGTFTLVLLGVGLALFAAVNGVAGNGVIVPLGFGIAVLGAASAVGHISGGHFNPAVSLGGAIAGRISWADLVPYWVAQLVGGAAASAILFFLIPSSLPSLIGQNPDATARTFFSGTSNGFGEHSPLATISGGQVEFSLVQALLVEVVATAVFVGVILGVTDKRSRISYAPAAIGLTLGVLIALAAPITNGSLNPARATATAIFSDGWALQQLWLFWVAPLLGAAIAGLVYLLATPSPAAVQAWPETEPAEGSESVSATEREVEAAAEQESDVDAIDALLARQNRAAAVPGTTGATEEVVVTERNETAEFEPTDPTDPAAPTTQNHDEPGTPRS</sequence>
<feature type="transmembrane region" description="Helical" evidence="10">
    <location>
        <begin position="226"/>
        <end position="247"/>
    </location>
</feature>
<reference evidence="11 12" key="1">
    <citation type="submission" date="2018-11" db="EMBL/GenBank/DDBJ databases">
        <title>Complete genome sequencing of the Actinobacteria Serinibacter sp. K3-2.</title>
        <authorList>
            <person name="Rakitin A.L."/>
            <person name="Beletsky A.V."/>
            <person name="Mardanov A.V."/>
            <person name="Ravin N.V."/>
            <person name="Gromova A.S."/>
            <person name="Filippova S.N."/>
            <person name="Gal'Chenko V.F."/>
        </authorList>
    </citation>
    <scope>NUCLEOTIDE SEQUENCE [LARGE SCALE GENOMIC DNA]</scope>
    <source>
        <strain evidence="11 12">K3-2</strain>
    </source>
</reference>
<dbReference type="AlphaFoldDB" id="A0A4Z1E5U5"/>
<dbReference type="Proteomes" id="UP000297318">
    <property type="component" value="Unassembled WGS sequence"/>
</dbReference>
<evidence type="ECO:0000256" key="8">
    <source>
        <dbReference type="RuleBase" id="RU000477"/>
    </source>
</evidence>
<feature type="transmembrane region" description="Helical" evidence="10">
    <location>
        <begin position="198"/>
        <end position="219"/>
    </location>
</feature>
<comment type="similarity">
    <text evidence="2 8">Belongs to the MIP/aquaporin (TC 1.A.8) family.</text>
</comment>
<protein>
    <submittedName>
        <fullName evidence="11">Aquaporin Z</fullName>
    </submittedName>
</protein>
<evidence type="ECO:0000256" key="3">
    <source>
        <dbReference type="ARBA" id="ARBA00022448"/>
    </source>
</evidence>
<evidence type="ECO:0000313" key="11">
    <source>
        <dbReference type="EMBL" id="TGO06238.1"/>
    </source>
</evidence>
<dbReference type="GO" id="GO:0005886">
    <property type="term" value="C:plasma membrane"/>
    <property type="evidence" value="ECO:0007669"/>
    <property type="project" value="UniProtKB-SubCell"/>
</dbReference>
<dbReference type="GO" id="GO:0015250">
    <property type="term" value="F:water channel activity"/>
    <property type="evidence" value="ECO:0007669"/>
    <property type="project" value="TreeGrafter"/>
</dbReference>
<dbReference type="InterPro" id="IPR022357">
    <property type="entry name" value="MIP_CS"/>
</dbReference>
<dbReference type="InterPro" id="IPR000425">
    <property type="entry name" value="MIP"/>
</dbReference>
<feature type="transmembrane region" description="Helical" evidence="10">
    <location>
        <begin position="273"/>
        <end position="293"/>
    </location>
</feature>
<keyword evidence="4" id="KW-1003">Cell membrane</keyword>
<dbReference type="PANTHER" id="PTHR19139:SF199">
    <property type="entry name" value="MIP17260P"/>
    <property type="match status" value="1"/>
</dbReference>
<evidence type="ECO:0000256" key="10">
    <source>
        <dbReference type="SAM" id="Phobius"/>
    </source>
</evidence>
<dbReference type="EMBL" id="RHPJ01000001">
    <property type="protein sequence ID" value="TGO06238.1"/>
    <property type="molecule type" value="Genomic_DNA"/>
</dbReference>
<evidence type="ECO:0000256" key="2">
    <source>
        <dbReference type="ARBA" id="ARBA00006175"/>
    </source>
</evidence>
<dbReference type="SUPFAM" id="SSF81338">
    <property type="entry name" value="Aquaporin-like"/>
    <property type="match status" value="1"/>
</dbReference>
<feature type="region of interest" description="Disordered" evidence="9">
    <location>
        <begin position="345"/>
        <end position="393"/>
    </location>
</feature>
<feature type="transmembrane region" description="Helical" evidence="10">
    <location>
        <begin position="88"/>
        <end position="110"/>
    </location>
</feature>
<dbReference type="PRINTS" id="PR00783">
    <property type="entry name" value="MINTRINSICP"/>
</dbReference>
<feature type="compositionally biased region" description="Basic and acidic residues" evidence="9">
    <location>
        <begin position="384"/>
        <end position="393"/>
    </location>
</feature>
<feature type="transmembrane region" description="Helical" evidence="10">
    <location>
        <begin position="60"/>
        <end position="82"/>
    </location>
</feature>
<keyword evidence="6 10" id="KW-1133">Transmembrane helix</keyword>
<keyword evidence="7 10" id="KW-0472">Membrane</keyword>
<comment type="subcellular location">
    <subcellularLocation>
        <location evidence="1">Cell membrane</location>
        <topology evidence="1">Multi-pass membrane protein</topology>
    </subcellularLocation>
</comment>
<gene>
    <name evidence="11" type="ORF">SERN_0430</name>
</gene>
<dbReference type="PROSITE" id="PS00221">
    <property type="entry name" value="MIP"/>
    <property type="match status" value="1"/>
</dbReference>
<keyword evidence="5 8" id="KW-0812">Transmembrane</keyword>
<feature type="compositionally biased region" description="Low complexity" evidence="9">
    <location>
        <begin position="348"/>
        <end position="358"/>
    </location>
</feature>
<accession>A0A4Z1E5U5</accession>
<evidence type="ECO:0000256" key="5">
    <source>
        <dbReference type="ARBA" id="ARBA00022692"/>
    </source>
</evidence>
<evidence type="ECO:0000256" key="1">
    <source>
        <dbReference type="ARBA" id="ARBA00004651"/>
    </source>
</evidence>
<evidence type="ECO:0000313" key="12">
    <source>
        <dbReference type="Proteomes" id="UP000297318"/>
    </source>
</evidence>
<dbReference type="Pfam" id="PF00230">
    <property type="entry name" value="MIP"/>
    <property type="match status" value="1"/>
</dbReference>
<dbReference type="PANTHER" id="PTHR19139">
    <property type="entry name" value="AQUAPORIN TRANSPORTER"/>
    <property type="match status" value="1"/>
</dbReference>
<feature type="region of interest" description="Disordered" evidence="9">
    <location>
        <begin position="302"/>
        <end position="329"/>
    </location>
</feature>
<evidence type="ECO:0000256" key="6">
    <source>
        <dbReference type="ARBA" id="ARBA00022989"/>
    </source>
</evidence>
<dbReference type="InterPro" id="IPR034294">
    <property type="entry name" value="Aquaporin_transptr"/>
</dbReference>